<evidence type="ECO:0000313" key="3">
    <source>
        <dbReference type="Proteomes" id="UP000030746"/>
    </source>
</evidence>
<keyword evidence="3" id="KW-1185">Reference proteome</keyword>
<feature type="compositionally biased region" description="Basic and acidic residues" evidence="1">
    <location>
        <begin position="54"/>
        <end position="66"/>
    </location>
</feature>
<sequence length="620" mass="69475">MSLPRRFDSKSRIDGLEGTPGIYRKLTEAEVIADYIESKKGDLLFNDNGPSKNVSKEESTENRTVEHTTSVKSSSSITNIEREHQTILQASSPRATSTPISKTTTKQSSTSTHRTTKTTAALQFFKDKYRTKDDDNSIEKQQKDDGNTSSSSSASSDSPKEGKPKRNKSLNVDKSFVPVNDYYQFYQVNNQQPEFLTEEKIQILRKDNEMMIKQHELKMLAAKYHKRADYNPYDQIAYFGPVVLNESGEPHILDNPQFTSGFPLDEEVRTESTNLSTFKPHVQIGNVEKQELDTKPVQLHSLKSSPSSTDSQNENHCKNQRRLMGNVQKKDKKDSLENKDRKMSSSSSSSSENDKENVEKKHDYQTKQRPCSATDSDENTKKASLPVEHSLLNVLDRPSLIADSNGKRKSSSSNSGSDNDETPNEPKNSGKNSKDINVTKLYVVTKDRKESAGSSSQEDSGHIQDKNKREKTLKRDSIKSNKEDQGQGKRPDSKDFSVAVRQYRRHSSSSNTSNGDNYIEIPSLPADHGEQSDQRQLPLPLPISSSPRGKNSSSSSSSNENSGDNNYIEIPTLPPRLGKKGEPIPLDPNDISITSLIVHFYKISLLIIHIPSRMKWNPSS</sequence>
<dbReference type="GeneID" id="20248847"/>
<dbReference type="CTD" id="20248847"/>
<feature type="region of interest" description="Disordered" evidence="1">
    <location>
        <begin position="1"/>
        <end position="20"/>
    </location>
</feature>
<feature type="compositionally biased region" description="Basic and acidic residues" evidence="1">
    <location>
        <begin position="352"/>
        <end position="366"/>
    </location>
</feature>
<accession>V4AK93</accession>
<feature type="compositionally biased region" description="Polar residues" evidence="1">
    <location>
        <begin position="67"/>
        <end position="79"/>
    </location>
</feature>
<dbReference type="KEGG" id="lgi:LOTGIDRAFT_232232"/>
<feature type="compositionally biased region" description="Basic and acidic residues" evidence="1">
    <location>
        <begin position="125"/>
        <end position="146"/>
    </location>
</feature>
<dbReference type="OMA" id="RETHHVE"/>
<proteinExistence type="predicted"/>
<gene>
    <name evidence="2" type="ORF">LOTGIDRAFT_232232</name>
</gene>
<feature type="compositionally biased region" description="Polar residues" evidence="1">
    <location>
        <begin position="301"/>
        <end position="314"/>
    </location>
</feature>
<name>V4AK93_LOTGI</name>
<organism evidence="2 3">
    <name type="scientific">Lottia gigantea</name>
    <name type="common">Giant owl limpet</name>
    <dbReference type="NCBI Taxonomy" id="225164"/>
    <lineage>
        <taxon>Eukaryota</taxon>
        <taxon>Metazoa</taxon>
        <taxon>Spiralia</taxon>
        <taxon>Lophotrochozoa</taxon>
        <taxon>Mollusca</taxon>
        <taxon>Gastropoda</taxon>
        <taxon>Patellogastropoda</taxon>
        <taxon>Lottioidea</taxon>
        <taxon>Lottiidae</taxon>
        <taxon>Lottia</taxon>
    </lineage>
</organism>
<dbReference type="Proteomes" id="UP000030746">
    <property type="component" value="Unassembled WGS sequence"/>
</dbReference>
<feature type="compositionally biased region" description="Polar residues" evidence="1">
    <location>
        <begin position="86"/>
        <end position="95"/>
    </location>
</feature>
<feature type="region of interest" description="Disordered" evidence="1">
    <location>
        <begin position="271"/>
        <end position="581"/>
    </location>
</feature>
<feature type="compositionally biased region" description="Basic and acidic residues" evidence="1">
    <location>
        <begin position="328"/>
        <end position="343"/>
    </location>
</feature>
<evidence type="ECO:0000313" key="2">
    <source>
        <dbReference type="EMBL" id="ESO95155.1"/>
    </source>
</evidence>
<feature type="compositionally biased region" description="Low complexity" evidence="1">
    <location>
        <begin position="96"/>
        <end position="119"/>
    </location>
</feature>
<evidence type="ECO:0000256" key="1">
    <source>
        <dbReference type="SAM" id="MobiDB-lite"/>
    </source>
</evidence>
<feature type="compositionally biased region" description="Basic and acidic residues" evidence="1">
    <location>
        <begin position="1"/>
        <end position="15"/>
    </location>
</feature>
<dbReference type="EMBL" id="KB201701">
    <property type="protein sequence ID" value="ESO95155.1"/>
    <property type="molecule type" value="Genomic_DNA"/>
</dbReference>
<reference evidence="2 3" key="1">
    <citation type="journal article" date="2013" name="Nature">
        <title>Insights into bilaterian evolution from three spiralian genomes.</title>
        <authorList>
            <person name="Simakov O."/>
            <person name="Marletaz F."/>
            <person name="Cho S.J."/>
            <person name="Edsinger-Gonzales E."/>
            <person name="Havlak P."/>
            <person name="Hellsten U."/>
            <person name="Kuo D.H."/>
            <person name="Larsson T."/>
            <person name="Lv J."/>
            <person name="Arendt D."/>
            <person name="Savage R."/>
            <person name="Osoegawa K."/>
            <person name="de Jong P."/>
            <person name="Grimwood J."/>
            <person name="Chapman J.A."/>
            <person name="Shapiro H."/>
            <person name="Aerts A."/>
            <person name="Otillar R.P."/>
            <person name="Terry A.Y."/>
            <person name="Boore J.L."/>
            <person name="Grigoriev I.V."/>
            <person name="Lindberg D.R."/>
            <person name="Seaver E.C."/>
            <person name="Weisblat D.A."/>
            <person name="Putnam N.H."/>
            <person name="Rokhsar D.S."/>
        </authorList>
    </citation>
    <scope>NUCLEOTIDE SEQUENCE [LARGE SCALE GENOMIC DNA]</scope>
</reference>
<feature type="region of interest" description="Disordered" evidence="1">
    <location>
        <begin position="41"/>
        <end position="173"/>
    </location>
</feature>
<dbReference type="AlphaFoldDB" id="V4AK93"/>
<protein>
    <submittedName>
        <fullName evidence="2">Uncharacterized protein</fullName>
    </submittedName>
</protein>
<feature type="compositionally biased region" description="Low complexity" evidence="1">
    <location>
        <begin position="542"/>
        <end position="566"/>
    </location>
</feature>
<feature type="compositionally biased region" description="Basic and acidic residues" evidence="1">
    <location>
        <begin position="459"/>
        <end position="495"/>
    </location>
</feature>
<dbReference type="HOGENOM" id="CLU_440960_0_0_1"/>
<dbReference type="RefSeq" id="XP_009054343.1">
    <property type="nucleotide sequence ID" value="XM_009056095.1"/>
</dbReference>